<dbReference type="InterPro" id="IPR029044">
    <property type="entry name" value="Nucleotide-diphossugar_trans"/>
</dbReference>
<accession>A0ABS7A1M4</accession>
<dbReference type="Proteomes" id="UP000724268">
    <property type="component" value="Unassembled WGS sequence"/>
</dbReference>
<evidence type="ECO:0000256" key="3">
    <source>
        <dbReference type="ARBA" id="ARBA00022679"/>
    </source>
</evidence>
<keyword evidence="3" id="KW-0808">Transferase</keyword>
<dbReference type="CDD" id="cd04185">
    <property type="entry name" value="GT_2_like_b"/>
    <property type="match status" value="1"/>
</dbReference>
<keyword evidence="2" id="KW-0328">Glycosyltransferase</keyword>
<dbReference type="InterPro" id="IPR001173">
    <property type="entry name" value="Glyco_trans_2-like"/>
</dbReference>
<organism evidence="5 6">
    <name type="scientific">Thermus brevis</name>
    <dbReference type="NCBI Taxonomy" id="2862456"/>
    <lineage>
        <taxon>Bacteria</taxon>
        <taxon>Thermotogati</taxon>
        <taxon>Deinococcota</taxon>
        <taxon>Deinococci</taxon>
        <taxon>Thermales</taxon>
        <taxon>Thermaceae</taxon>
        <taxon>Thermus</taxon>
    </lineage>
</organism>
<evidence type="ECO:0000259" key="4">
    <source>
        <dbReference type="Pfam" id="PF00535"/>
    </source>
</evidence>
<evidence type="ECO:0000313" key="6">
    <source>
        <dbReference type="Proteomes" id="UP000724268"/>
    </source>
</evidence>
<protein>
    <submittedName>
        <fullName evidence="5">Glycosyltransferase family 2 protein</fullName>
    </submittedName>
</protein>
<dbReference type="PANTHER" id="PTHR43179:SF12">
    <property type="entry name" value="GALACTOFURANOSYLTRANSFERASE GLFT2"/>
    <property type="match status" value="1"/>
</dbReference>
<feature type="domain" description="Glycosyltransferase 2-like" evidence="4">
    <location>
        <begin position="2"/>
        <end position="140"/>
    </location>
</feature>
<dbReference type="Pfam" id="PF00535">
    <property type="entry name" value="Glycos_transf_2"/>
    <property type="match status" value="1"/>
</dbReference>
<sequence>ELLRECLTAVLSQTRPPDHVLVVDNASTDGTREMLKEEFPQVGVLALPENQGGAGGFHEGMKKAYEDGYDWIWVMDDDAFPDRKTLERLLVQSCYSQQYQVLVPLLRSSDGRWHGVGYWREGRYRPAQVSLWSTPFPIDVFTFNGPLFHRRVIENVGLPRREFFLWFDDTDYALRIGFAGFQVLCVPDALVHTDIGRIKRMRFLCRAWEEVAVPPEKLYYDVRNRGFTLLNGVYRGSRWRSLAFYIAWNLHGLIKDLFIHRQDWSMRVRFRLLGLRDAFLGRLGKGP</sequence>
<keyword evidence="6" id="KW-1185">Reference proteome</keyword>
<evidence type="ECO:0000313" key="5">
    <source>
        <dbReference type="EMBL" id="MBW6396190.1"/>
    </source>
</evidence>
<dbReference type="RefSeq" id="WP_219760587.1">
    <property type="nucleotide sequence ID" value="NZ_JAHXRS010000042.1"/>
</dbReference>
<dbReference type="PANTHER" id="PTHR43179">
    <property type="entry name" value="RHAMNOSYLTRANSFERASE WBBL"/>
    <property type="match status" value="1"/>
</dbReference>
<evidence type="ECO:0000256" key="1">
    <source>
        <dbReference type="ARBA" id="ARBA00006739"/>
    </source>
</evidence>
<name>A0ABS7A1M4_9DEIN</name>
<dbReference type="Gene3D" id="3.90.550.10">
    <property type="entry name" value="Spore Coat Polysaccharide Biosynthesis Protein SpsA, Chain A"/>
    <property type="match status" value="1"/>
</dbReference>
<dbReference type="SUPFAM" id="SSF53448">
    <property type="entry name" value="Nucleotide-diphospho-sugar transferases"/>
    <property type="match status" value="1"/>
</dbReference>
<feature type="non-terminal residue" evidence="5">
    <location>
        <position position="1"/>
    </location>
</feature>
<evidence type="ECO:0000256" key="2">
    <source>
        <dbReference type="ARBA" id="ARBA00022676"/>
    </source>
</evidence>
<comment type="similarity">
    <text evidence="1">Belongs to the glycosyltransferase 2 family.</text>
</comment>
<comment type="caution">
    <text evidence="5">The sequence shown here is derived from an EMBL/GenBank/DDBJ whole genome shotgun (WGS) entry which is preliminary data.</text>
</comment>
<gene>
    <name evidence="5" type="ORF">KZX47_13715</name>
</gene>
<dbReference type="EMBL" id="JAHXRS010000042">
    <property type="protein sequence ID" value="MBW6396190.1"/>
    <property type="molecule type" value="Genomic_DNA"/>
</dbReference>
<proteinExistence type="inferred from homology"/>
<reference evidence="5 6" key="1">
    <citation type="submission" date="2021-07" db="EMBL/GenBank/DDBJ databases">
        <title>Thermus aquaticus gen. n. and sp. n., a nonsporulating extreme thermophile.</title>
        <authorList>
            <person name="Hu C.-J."/>
            <person name="Li W.-J."/>
            <person name="Xian W.-D."/>
        </authorList>
    </citation>
    <scope>NUCLEOTIDE SEQUENCE [LARGE SCALE GENOMIC DNA]</scope>
    <source>
        <strain evidence="5 6">SYSU G05001</strain>
    </source>
</reference>